<keyword evidence="3" id="KW-1185">Reference proteome</keyword>
<dbReference type="InterPro" id="IPR002937">
    <property type="entry name" value="Amino_oxidase"/>
</dbReference>
<dbReference type="SUPFAM" id="SSF51905">
    <property type="entry name" value="FAD/NAD(P)-binding domain"/>
    <property type="match status" value="1"/>
</dbReference>
<dbReference type="Proteomes" id="UP000630528">
    <property type="component" value="Unassembled WGS sequence"/>
</dbReference>
<dbReference type="PANTHER" id="PTHR42923:SF47">
    <property type="entry name" value="BLR3003 PROTEIN"/>
    <property type="match status" value="1"/>
</dbReference>
<accession>A0A934U1E3</accession>
<evidence type="ECO:0000259" key="1">
    <source>
        <dbReference type="Pfam" id="PF01593"/>
    </source>
</evidence>
<reference evidence="2" key="2">
    <citation type="submission" date="2021-01" db="EMBL/GenBank/DDBJ databases">
        <authorList>
            <person name="Kang M."/>
        </authorList>
    </citation>
    <scope>NUCLEOTIDE SEQUENCE</scope>
    <source>
        <strain evidence="2">KACC 17527</strain>
    </source>
</reference>
<dbReference type="EMBL" id="JAEPWM010000021">
    <property type="protein sequence ID" value="MBK6009445.1"/>
    <property type="molecule type" value="Genomic_DNA"/>
</dbReference>
<organism evidence="2 3">
    <name type="scientific">Ramlibacter ginsenosidimutans</name>
    <dbReference type="NCBI Taxonomy" id="502333"/>
    <lineage>
        <taxon>Bacteria</taxon>
        <taxon>Pseudomonadati</taxon>
        <taxon>Pseudomonadota</taxon>
        <taxon>Betaproteobacteria</taxon>
        <taxon>Burkholderiales</taxon>
        <taxon>Comamonadaceae</taxon>
        <taxon>Ramlibacter</taxon>
    </lineage>
</organism>
<dbReference type="PANTHER" id="PTHR42923">
    <property type="entry name" value="PROTOPORPHYRINOGEN OXIDASE"/>
    <property type="match status" value="1"/>
</dbReference>
<dbReference type="InterPro" id="IPR036188">
    <property type="entry name" value="FAD/NAD-bd_sf"/>
</dbReference>
<dbReference type="GO" id="GO:0016491">
    <property type="term" value="F:oxidoreductase activity"/>
    <property type="evidence" value="ECO:0007669"/>
    <property type="project" value="InterPro"/>
</dbReference>
<dbReference type="RefSeq" id="WP_201178052.1">
    <property type="nucleotide sequence ID" value="NZ_JAEPWM010000021.1"/>
</dbReference>
<dbReference type="Gene3D" id="3.50.50.60">
    <property type="entry name" value="FAD/NAD(P)-binding domain"/>
    <property type="match status" value="1"/>
</dbReference>
<reference evidence="2" key="1">
    <citation type="journal article" date="2012" name="J. Microbiol. Biotechnol.">
        <title>Ramlibacter ginsenosidimutans sp. nov., with ginsenoside-converting activity.</title>
        <authorList>
            <person name="Wang L."/>
            <person name="An D.S."/>
            <person name="Kim S.G."/>
            <person name="Jin F.X."/>
            <person name="Kim S.C."/>
            <person name="Lee S.T."/>
            <person name="Im W.T."/>
        </authorList>
    </citation>
    <scope>NUCLEOTIDE SEQUENCE</scope>
    <source>
        <strain evidence="2">KACC 17527</strain>
    </source>
</reference>
<dbReference type="InterPro" id="IPR050464">
    <property type="entry name" value="Zeta_carotene_desat/Oxidored"/>
</dbReference>
<name>A0A934U1E3_9BURK</name>
<comment type="caution">
    <text evidence="2">The sequence shown here is derived from an EMBL/GenBank/DDBJ whole genome shotgun (WGS) entry which is preliminary data.</text>
</comment>
<sequence>MQAPSSFDAVVVGAGVAGLFCATALADAGLSVAVLEARGSPGGRARSWMDANTGTEVDIGPHVVSTEHRQFLRMLERLGTREHIAWQDEPLIELLDAKQHLAVANVDWMPPLHGLPNLPVALRRLGIADALSHVRVAWQALRANVRRQRALDTQDALHWLRSLGVSERAIAWFWRSAMLAVLNVPLEQCSAAAAMRIFRLMLGRSGYHFGFPAVGLSQLYVPACTKAIRSRRGEVFTGALVHSVQVRGDAVRAVRLRDGRCLAAPVCVVALPPWHAGPLLARSAEPALAPLQQAARAFVGAPYVSTMLWFDRPVGAPRFWARVWNPQDLNTDFYDLARIRSRAPSPASLIACNAIGPNARFAWTDAQVVARTREELVEAAPAAATGRLLHARVHRIRAAIPQPRPGTETLRPGVRTPVRGLFLASDWCDTGVPCSMESAARAAALAAGGIVGATLALPPPETYGFAGLLRERN</sequence>
<evidence type="ECO:0000313" key="3">
    <source>
        <dbReference type="Proteomes" id="UP000630528"/>
    </source>
</evidence>
<protein>
    <submittedName>
        <fullName evidence="2">FAD-dependent oxidoreductase</fullName>
    </submittedName>
</protein>
<feature type="domain" description="Amine oxidase" evidence="1">
    <location>
        <begin position="16"/>
        <end position="449"/>
    </location>
</feature>
<dbReference type="AlphaFoldDB" id="A0A934U1E3"/>
<gene>
    <name evidence="2" type="ORF">JJB11_25385</name>
</gene>
<dbReference type="Pfam" id="PF01593">
    <property type="entry name" value="Amino_oxidase"/>
    <property type="match status" value="1"/>
</dbReference>
<evidence type="ECO:0000313" key="2">
    <source>
        <dbReference type="EMBL" id="MBK6009445.1"/>
    </source>
</evidence>
<proteinExistence type="predicted"/>